<keyword evidence="2" id="KW-1185">Reference proteome</keyword>
<dbReference type="EMBL" id="PPCN01000002">
    <property type="protein sequence ID" value="POF32612.1"/>
    <property type="molecule type" value="Genomic_DNA"/>
</dbReference>
<name>A0A2S3UY08_9HYPH</name>
<proteinExistence type="predicted"/>
<dbReference type="RefSeq" id="WP_103221620.1">
    <property type="nucleotide sequence ID" value="NZ_PPCN01000002.1"/>
</dbReference>
<dbReference type="Proteomes" id="UP000236959">
    <property type="component" value="Unassembled WGS sequence"/>
</dbReference>
<sequence>MSDQLVELETLLPKLGAAVEQRQIGDNLGRAADRLKDSDKLIGRLKAVLDIARDTNFNLDTGQAEALEELVEEARYLANGLENARTADNLHDIADSYSDFVNSLARVDRQLRTHWRALASRDFKPLIAIGNLLTQLDVEADLGRRLMECGREATEVRDSISAEALRDTVIRVRNKRHELDEERVAFTSDAEVDEFLIALAEGRATLRLVTASVRSWLEENDALDSFDILPTS</sequence>
<evidence type="ECO:0000313" key="2">
    <source>
        <dbReference type="Proteomes" id="UP000236959"/>
    </source>
</evidence>
<dbReference type="OrthoDB" id="8478699at2"/>
<dbReference type="AlphaFoldDB" id="A0A2S3UY08"/>
<comment type="caution">
    <text evidence="1">The sequence shown here is derived from an EMBL/GenBank/DDBJ whole genome shotgun (WGS) entry which is preliminary data.</text>
</comment>
<reference evidence="1 2" key="1">
    <citation type="submission" date="2018-01" db="EMBL/GenBank/DDBJ databases">
        <title>Genomic Encyclopedia of Archaeal and Bacterial Type Strains, Phase II (KMG-II): from individual species to whole genera.</title>
        <authorList>
            <person name="Goeker M."/>
        </authorList>
    </citation>
    <scope>NUCLEOTIDE SEQUENCE [LARGE SCALE GENOMIC DNA]</scope>
    <source>
        <strain evidence="1 2">DSM 17023</strain>
    </source>
</reference>
<protein>
    <submittedName>
        <fullName evidence="1">Uncharacterized protein</fullName>
    </submittedName>
</protein>
<accession>A0A2S3UY08</accession>
<gene>
    <name evidence="1" type="ORF">CLV41_10214</name>
</gene>
<evidence type="ECO:0000313" key="1">
    <source>
        <dbReference type="EMBL" id="POF32612.1"/>
    </source>
</evidence>
<organism evidence="1 2">
    <name type="scientific">Roseibium marinum</name>
    <dbReference type="NCBI Taxonomy" id="281252"/>
    <lineage>
        <taxon>Bacteria</taxon>
        <taxon>Pseudomonadati</taxon>
        <taxon>Pseudomonadota</taxon>
        <taxon>Alphaproteobacteria</taxon>
        <taxon>Hyphomicrobiales</taxon>
        <taxon>Stappiaceae</taxon>
        <taxon>Roseibium</taxon>
    </lineage>
</organism>